<evidence type="ECO:0000313" key="1">
    <source>
        <dbReference type="EMBL" id="VFK48438.1"/>
    </source>
</evidence>
<organism evidence="1">
    <name type="scientific">Candidatus Kentrum sp. TC</name>
    <dbReference type="NCBI Taxonomy" id="2126339"/>
    <lineage>
        <taxon>Bacteria</taxon>
        <taxon>Pseudomonadati</taxon>
        <taxon>Pseudomonadota</taxon>
        <taxon>Gammaproteobacteria</taxon>
        <taxon>Candidatus Kentrum</taxon>
    </lineage>
</organism>
<reference evidence="1" key="1">
    <citation type="submission" date="2019-02" db="EMBL/GenBank/DDBJ databases">
        <authorList>
            <person name="Gruber-Vodicka R. H."/>
            <person name="Seah K. B. B."/>
        </authorList>
    </citation>
    <scope>NUCLEOTIDE SEQUENCE</scope>
    <source>
        <strain evidence="1">BECK_BZ123</strain>
    </source>
</reference>
<sequence length="50" mass="5644">MLTLLGSLLGFLSSAFPEFLKSGVIMQTANMSWPFWIARRKRNTKAIQNA</sequence>
<gene>
    <name evidence="1" type="ORF">BECKTC1821D_GA0114238_10619</name>
</gene>
<protein>
    <submittedName>
        <fullName evidence="1">Uncharacterized protein</fullName>
    </submittedName>
</protein>
<proteinExistence type="predicted"/>
<dbReference type="EMBL" id="CAADFS010000061">
    <property type="protein sequence ID" value="VFK48438.1"/>
    <property type="molecule type" value="Genomic_DNA"/>
</dbReference>
<name>A0A450Z407_9GAMM</name>
<accession>A0A450Z407</accession>
<dbReference type="AlphaFoldDB" id="A0A450Z407"/>